<keyword evidence="2" id="KW-1185">Reference proteome</keyword>
<name>A0AC60PDT9_IXOPE</name>
<comment type="caution">
    <text evidence="1">The sequence shown here is derived from an EMBL/GenBank/DDBJ whole genome shotgun (WGS) entry which is preliminary data.</text>
</comment>
<evidence type="ECO:0000313" key="1">
    <source>
        <dbReference type="EMBL" id="KAG0418076.1"/>
    </source>
</evidence>
<protein>
    <submittedName>
        <fullName evidence="1">Uncharacterized protein</fullName>
    </submittedName>
</protein>
<gene>
    <name evidence="1" type="ORF">HPB47_005150</name>
</gene>
<accession>A0AC60PDT9</accession>
<sequence length="740" mass="83058">MNRPGRAEDLDSLYIILLIEWPEDLEILLRRLYYNSPGSQDQDESNDQVLNDDGNMEDPEVDLRAVLIRPPVHRSRKRKTEDGALPFILTTPGARAAIRHGWVGVRNNPPEGPELVAISRSVAFHIPNTGGASRTNSKGGQPYEERTSHPKLLGGQPVRQDTCQTDRQGGRPIRQRTGQTNHQGGQPGCQRRGDQPWPGSHKQRQGGGGAEHQRGSRIRRADETPPHEVECSRWRLKIQPGASHLVKPWPPVWPKTAKKPSTLCQGYDGGILQKMPQPQLSRAAAEPRLDGRGVWKEEKEVTEKGEIRRLEELLRDPNVADKTSVRVLHPRLDLSRNLRCVACREELFSRAGDETGNRHDVCPRLDTNQCPRCGEKVTPEGHECQPRCKICDQPHEMAPQRILQSISSTWSGKPPSSPRPARTLLIFNAVKRELRECVCLAQEDTLSLRSSVDNLSLSSSKQLKTPELYLKRLEFQLSKVEELREHYEVQQTMRDGMRSLAYAYVLFPGCEKDNAQHGVRSGYRQCVDTLCVLEAHLEQLMGTLQFQMKGIQGFARLCAGDNFEISVKHGKQKCKSRGRAQKNGQQGTNVLLGNKPCEIKELFSSHSQLRTVNLNSSGSLKLNLIITWNPLHGSLEESVAASKQSSPVLAVMSSPFTRQQGTSPFRCDTVLERTGRLAHELEQSRDWRQHSKDWNGRWRLPPAQGSATAPGSASRAPARSFPAQRWGRPSWSTPTSREGR</sequence>
<evidence type="ECO:0000313" key="2">
    <source>
        <dbReference type="Proteomes" id="UP000805193"/>
    </source>
</evidence>
<dbReference type="Proteomes" id="UP000805193">
    <property type="component" value="Unassembled WGS sequence"/>
</dbReference>
<proteinExistence type="predicted"/>
<reference evidence="1 2" key="1">
    <citation type="journal article" date="2020" name="Cell">
        <title>Large-Scale Comparative Analyses of Tick Genomes Elucidate Their Genetic Diversity and Vector Capacities.</title>
        <authorList>
            <consortium name="Tick Genome and Microbiome Consortium (TIGMIC)"/>
            <person name="Jia N."/>
            <person name="Wang J."/>
            <person name="Shi W."/>
            <person name="Du L."/>
            <person name="Sun Y."/>
            <person name="Zhan W."/>
            <person name="Jiang J.F."/>
            <person name="Wang Q."/>
            <person name="Zhang B."/>
            <person name="Ji P."/>
            <person name="Bell-Sakyi L."/>
            <person name="Cui X.M."/>
            <person name="Yuan T.T."/>
            <person name="Jiang B.G."/>
            <person name="Yang W.F."/>
            <person name="Lam T.T."/>
            <person name="Chang Q.C."/>
            <person name="Ding S.J."/>
            <person name="Wang X.J."/>
            <person name="Zhu J.G."/>
            <person name="Ruan X.D."/>
            <person name="Zhao L."/>
            <person name="Wei J.T."/>
            <person name="Ye R.Z."/>
            <person name="Que T.C."/>
            <person name="Du C.H."/>
            <person name="Zhou Y.H."/>
            <person name="Cheng J.X."/>
            <person name="Dai P.F."/>
            <person name="Guo W.B."/>
            <person name="Han X.H."/>
            <person name="Huang E.J."/>
            <person name="Li L.F."/>
            <person name="Wei W."/>
            <person name="Gao Y.C."/>
            <person name="Liu J.Z."/>
            <person name="Shao H.Z."/>
            <person name="Wang X."/>
            <person name="Wang C.C."/>
            <person name="Yang T.C."/>
            <person name="Huo Q.B."/>
            <person name="Li W."/>
            <person name="Chen H.Y."/>
            <person name="Chen S.E."/>
            <person name="Zhou L.G."/>
            <person name="Ni X.B."/>
            <person name="Tian J.H."/>
            <person name="Sheng Y."/>
            <person name="Liu T."/>
            <person name="Pan Y.S."/>
            <person name="Xia L.Y."/>
            <person name="Li J."/>
            <person name="Zhao F."/>
            <person name="Cao W.C."/>
        </authorList>
    </citation>
    <scope>NUCLEOTIDE SEQUENCE [LARGE SCALE GENOMIC DNA]</scope>
    <source>
        <strain evidence="1">Iper-2018</strain>
    </source>
</reference>
<organism evidence="1 2">
    <name type="scientific">Ixodes persulcatus</name>
    <name type="common">Taiga tick</name>
    <dbReference type="NCBI Taxonomy" id="34615"/>
    <lineage>
        <taxon>Eukaryota</taxon>
        <taxon>Metazoa</taxon>
        <taxon>Ecdysozoa</taxon>
        <taxon>Arthropoda</taxon>
        <taxon>Chelicerata</taxon>
        <taxon>Arachnida</taxon>
        <taxon>Acari</taxon>
        <taxon>Parasitiformes</taxon>
        <taxon>Ixodida</taxon>
        <taxon>Ixodoidea</taxon>
        <taxon>Ixodidae</taxon>
        <taxon>Ixodinae</taxon>
        <taxon>Ixodes</taxon>
    </lineage>
</organism>
<dbReference type="EMBL" id="JABSTQ010010770">
    <property type="protein sequence ID" value="KAG0418076.1"/>
    <property type="molecule type" value="Genomic_DNA"/>
</dbReference>